<dbReference type="CDD" id="cd02440">
    <property type="entry name" value="AdoMet_MTases"/>
    <property type="match status" value="1"/>
</dbReference>
<proteinExistence type="predicted"/>
<comment type="caution">
    <text evidence="3">The sequence shown here is derived from an EMBL/GenBank/DDBJ whole genome shotgun (WGS) entry which is preliminary data.</text>
</comment>
<dbReference type="PANTHER" id="PTHR43648">
    <property type="entry name" value="ELECTRON TRANSFER FLAVOPROTEIN BETA SUBUNIT LYSINE METHYLTRANSFERASE"/>
    <property type="match status" value="1"/>
</dbReference>
<keyword evidence="2" id="KW-0808">Transferase</keyword>
<dbReference type="GO" id="GO:0032259">
    <property type="term" value="P:methylation"/>
    <property type="evidence" value="ECO:0007669"/>
    <property type="project" value="UniProtKB-KW"/>
</dbReference>
<evidence type="ECO:0000313" key="3">
    <source>
        <dbReference type="EMBL" id="PZR14510.1"/>
    </source>
</evidence>
<dbReference type="SUPFAM" id="SSF53335">
    <property type="entry name" value="S-adenosyl-L-methionine-dependent methyltransferases"/>
    <property type="match status" value="1"/>
</dbReference>
<dbReference type="InterPro" id="IPR050078">
    <property type="entry name" value="Ribosomal_L11_MeTrfase_PrmA"/>
</dbReference>
<sequence>MSSLHAAERQVVRGSTRARDVLPGLRLLLADEPLTPWLATEQQSGRVEGPPFWAHAWPGGLALARWVLDAPEFVRGKRVLDFASGCGVSAIAARQAGAAHVDATEVDRFACAAIEENAALNGVKLNVRGDDVIGVDDGWDVVLVGDVFYEDELSRRVASWLRRLSARGAVVRIGDPGRSFLPMQSLACEVTYPFSASPAWDSVVDRPARVWSVP</sequence>
<organism evidence="3 4">
    <name type="scientific">Archangium gephyra</name>
    <dbReference type="NCBI Taxonomy" id="48"/>
    <lineage>
        <taxon>Bacteria</taxon>
        <taxon>Pseudomonadati</taxon>
        <taxon>Myxococcota</taxon>
        <taxon>Myxococcia</taxon>
        <taxon>Myxococcales</taxon>
        <taxon>Cystobacterineae</taxon>
        <taxon>Archangiaceae</taxon>
        <taxon>Archangium</taxon>
    </lineage>
</organism>
<dbReference type="Pfam" id="PF06325">
    <property type="entry name" value="PrmA"/>
    <property type="match status" value="1"/>
</dbReference>
<dbReference type="Gene3D" id="3.40.50.150">
    <property type="entry name" value="Vaccinia Virus protein VP39"/>
    <property type="match status" value="1"/>
</dbReference>
<evidence type="ECO:0000313" key="4">
    <source>
        <dbReference type="Proteomes" id="UP000249061"/>
    </source>
</evidence>
<reference evidence="3 4" key="1">
    <citation type="submission" date="2017-08" db="EMBL/GenBank/DDBJ databases">
        <title>Infants hospitalized years apart are colonized by the same room-sourced microbial strains.</title>
        <authorList>
            <person name="Brooks B."/>
            <person name="Olm M.R."/>
            <person name="Firek B.A."/>
            <person name="Baker R."/>
            <person name="Thomas B.C."/>
            <person name="Morowitz M.J."/>
            <person name="Banfield J.F."/>
        </authorList>
    </citation>
    <scope>NUCLEOTIDE SEQUENCE [LARGE SCALE GENOMIC DNA]</scope>
    <source>
        <strain evidence="3">S2_003_000_R2_14</strain>
    </source>
</reference>
<name>A0A2W5TG52_9BACT</name>
<gene>
    <name evidence="3" type="ORF">DI536_10680</name>
</gene>
<dbReference type="AlphaFoldDB" id="A0A2W5TG52"/>
<dbReference type="PANTHER" id="PTHR43648:SF1">
    <property type="entry name" value="ELECTRON TRANSFER FLAVOPROTEIN BETA SUBUNIT LYSINE METHYLTRANSFERASE"/>
    <property type="match status" value="1"/>
</dbReference>
<evidence type="ECO:0000256" key="1">
    <source>
        <dbReference type="ARBA" id="ARBA00022603"/>
    </source>
</evidence>
<dbReference type="EMBL" id="QFQP01000007">
    <property type="protein sequence ID" value="PZR14510.1"/>
    <property type="molecule type" value="Genomic_DNA"/>
</dbReference>
<keyword evidence="1 3" id="KW-0489">Methyltransferase</keyword>
<accession>A0A2W5TG52</accession>
<dbReference type="Proteomes" id="UP000249061">
    <property type="component" value="Unassembled WGS sequence"/>
</dbReference>
<evidence type="ECO:0000256" key="2">
    <source>
        <dbReference type="ARBA" id="ARBA00022679"/>
    </source>
</evidence>
<protein>
    <submittedName>
        <fullName evidence="3">Nicotinamide N-methylase</fullName>
    </submittedName>
</protein>
<dbReference type="GO" id="GO:0016279">
    <property type="term" value="F:protein-lysine N-methyltransferase activity"/>
    <property type="evidence" value="ECO:0007669"/>
    <property type="project" value="TreeGrafter"/>
</dbReference>
<dbReference type="InterPro" id="IPR029063">
    <property type="entry name" value="SAM-dependent_MTases_sf"/>
</dbReference>